<name>A0AAD0WCC5_9GAMM</name>
<accession>A0AAD0WCC5</accession>
<protein>
    <submittedName>
        <fullName evidence="2">Uncharacterized protein</fullName>
    </submittedName>
</protein>
<dbReference type="AlphaFoldDB" id="A0AAD0WCC5"/>
<dbReference type="RefSeq" id="WP_118844315.1">
    <property type="nucleotide sequence ID" value="NZ_CP032090.1"/>
</dbReference>
<keyword evidence="1" id="KW-1133">Transmembrane helix</keyword>
<evidence type="ECO:0000313" key="2">
    <source>
        <dbReference type="EMBL" id="AXV65287.1"/>
    </source>
</evidence>
<reference evidence="2 3" key="1">
    <citation type="submission" date="2018-08" db="EMBL/GenBank/DDBJ databases">
        <title>Draft genome sequence of Pseudoalteromonas donghaensis HJ51.</title>
        <authorList>
            <person name="Oh J."/>
            <person name="Roh D."/>
        </authorList>
    </citation>
    <scope>NUCLEOTIDE SEQUENCE [LARGE SCALE GENOMIC DNA]</scope>
    <source>
        <strain evidence="2 3">HJ51</strain>
    </source>
</reference>
<dbReference type="GeneID" id="99505477"/>
<feature type="transmembrane region" description="Helical" evidence="1">
    <location>
        <begin position="74"/>
        <end position="96"/>
    </location>
</feature>
<evidence type="ECO:0000256" key="1">
    <source>
        <dbReference type="SAM" id="Phobius"/>
    </source>
</evidence>
<feature type="transmembrane region" description="Helical" evidence="1">
    <location>
        <begin position="42"/>
        <end position="62"/>
    </location>
</feature>
<dbReference type="Proteomes" id="UP000264605">
    <property type="component" value="Chromosome"/>
</dbReference>
<dbReference type="KEGG" id="pdj:D0907_08400"/>
<keyword evidence="1" id="KW-0472">Membrane</keyword>
<feature type="transmembrane region" description="Helical" evidence="1">
    <location>
        <begin position="226"/>
        <end position="245"/>
    </location>
</feature>
<organism evidence="2 3">
    <name type="scientific">Pseudoalteromonas lipolytica</name>
    <dbReference type="NCBI Taxonomy" id="570156"/>
    <lineage>
        <taxon>Bacteria</taxon>
        <taxon>Pseudomonadati</taxon>
        <taxon>Pseudomonadota</taxon>
        <taxon>Gammaproteobacteria</taxon>
        <taxon>Alteromonadales</taxon>
        <taxon>Pseudoalteromonadaceae</taxon>
        <taxon>Pseudoalteromonas</taxon>
    </lineage>
</organism>
<gene>
    <name evidence="2" type="ORF">D0907_08400</name>
</gene>
<evidence type="ECO:0000313" key="3">
    <source>
        <dbReference type="Proteomes" id="UP000264605"/>
    </source>
</evidence>
<dbReference type="EMBL" id="CP032090">
    <property type="protein sequence ID" value="AXV65287.1"/>
    <property type="molecule type" value="Genomic_DNA"/>
</dbReference>
<sequence>MKKNPEFNPYEDQMKQTRVIKDLEEDQANEDFNTKHKKSMQILTISCLVYNFVGIDISRANIGLISGSTIQNPQVISFFLFVALLYATSLYLLALWKKIEYFSIINTTNSTRHHFISELEQLIITDRLPDFLRRKNIWIKDVTILGFRGNSSHREFIIEGVPSSYSPLDILNIIDDSRFELIEPKSGQNLVDGNYHYLFKLEPSEKHYKFLDRYARLLKINNAKNFIEYRLPYILAIFALFSFLYR</sequence>
<proteinExistence type="predicted"/>
<keyword evidence="1" id="KW-0812">Transmembrane</keyword>